<dbReference type="GO" id="GO:0016491">
    <property type="term" value="F:oxidoreductase activity"/>
    <property type="evidence" value="ECO:0007669"/>
    <property type="project" value="TreeGrafter"/>
</dbReference>
<dbReference type="InterPro" id="IPR036188">
    <property type="entry name" value="FAD/NAD-bd_sf"/>
</dbReference>
<comment type="similarity">
    <text evidence="1">Belongs to the GMC oxidoreductase family.</text>
</comment>
<dbReference type="InterPro" id="IPR012132">
    <property type="entry name" value="GMC_OxRdtase"/>
</dbReference>
<dbReference type="RefSeq" id="XP_024085432.1">
    <property type="nucleotide sequence ID" value="XM_024229664.1"/>
</dbReference>
<dbReference type="OrthoDB" id="269227at2759"/>
<organism evidence="2 3">
    <name type="scientific">Cimex lectularius</name>
    <name type="common">Bed bug</name>
    <name type="synonym">Acanthia lectularia</name>
    <dbReference type="NCBI Taxonomy" id="79782"/>
    <lineage>
        <taxon>Eukaryota</taxon>
        <taxon>Metazoa</taxon>
        <taxon>Ecdysozoa</taxon>
        <taxon>Arthropoda</taxon>
        <taxon>Hexapoda</taxon>
        <taxon>Insecta</taxon>
        <taxon>Pterygota</taxon>
        <taxon>Neoptera</taxon>
        <taxon>Paraneoptera</taxon>
        <taxon>Hemiptera</taxon>
        <taxon>Heteroptera</taxon>
        <taxon>Panheteroptera</taxon>
        <taxon>Cimicomorpha</taxon>
        <taxon>Cimicidae</taxon>
        <taxon>Cimex</taxon>
    </lineage>
</organism>
<name>A0A8I6TMV1_CIMLE</name>
<dbReference type="GO" id="GO:0050660">
    <property type="term" value="F:flavin adenine dinucleotide binding"/>
    <property type="evidence" value="ECO:0007669"/>
    <property type="project" value="InterPro"/>
</dbReference>
<accession>A0A8I6TMV1</accession>
<sequence length="115" mass="12808">MELNTTEFLTTFIAAVSTYYPEDVDLNQRPVNWPQDQILKSYDFIIIGAGSAGCVLANRLSEISNWKVLLIEDGGQETAVSDSPALADFNHNTELDWNYTTVSQSRACLGKYVLN</sequence>
<dbReference type="PANTHER" id="PTHR11552:SF227">
    <property type="entry name" value="GLUCOSE DEHYDROGENASE [FAD, QUINONE]-LIKE PROTEIN"/>
    <property type="match status" value="1"/>
</dbReference>
<dbReference type="OMA" id="NIETDMM"/>
<dbReference type="Gene3D" id="3.30.560.10">
    <property type="entry name" value="Glucose Oxidase, domain 3"/>
    <property type="match status" value="1"/>
</dbReference>
<evidence type="ECO:0000313" key="2">
    <source>
        <dbReference type="EnsemblMetazoa" id="XP_024085432.1"/>
    </source>
</evidence>
<dbReference type="Proteomes" id="UP000494040">
    <property type="component" value="Unassembled WGS sequence"/>
</dbReference>
<keyword evidence="3" id="KW-1185">Reference proteome</keyword>
<protein>
    <submittedName>
        <fullName evidence="2">Uncharacterized protein</fullName>
    </submittedName>
</protein>
<dbReference type="PANTHER" id="PTHR11552">
    <property type="entry name" value="GLUCOSE-METHANOL-CHOLINE GMC OXIDOREDUCTASE"/>
    <property type="match status" value="1"/>
</dbReference>
<dbReference type="GeneID" id="112127976"/>
<evidence type="ECO:0000256" key="1">
    <source>
        <dbReference type="ARBA" id="ARBA00010790"/>
    </source>
</evidence>
<proteinExistence type="inferred from homology"/>
<dbReference type="EnsemblMetazoa" id="XM_024229664.1">
    <property type="protein sequence ID" value="XP_024085432.1"/>
    <property type="gene ID" value="LOC112127976"/>
</dbReference>
<dbReference type="AlphaFoldDB" id="A0A8I6TMV1"/>
<reference evidence="2" key="1">
    <citation type="submission" date="2022-01" db="UniProtKB">
        <authorList>
            <consortium name="EnsemblMetazoa"/>
        </authorList>
    </citation>
    <scope>IDENTIFICATION</scope>
</reference>
<dbReference type="Gene3D" id="3.50.50.60">
    <property type="entry name" value="FAD/NAD(P)-binding domain"/>
    <property type="match status" value="1"/>
</dbReference>
<dbReference type="SUPFAM" id="SSF51905">
    <property type="entry name" value="FAD/NAD(P)-binding domain"/>
    <property type="match status" value="1"/>
</dbReference>
<dbReference type="KEGG" id="clec:112127976"/>
<evidence type="ECO:0000313" key="3">
    <source>
        <dbReference type="Proteomes" id="UP000494040"/>
    </source>
</evidence>